<dbReference type="SUPFAM" id="SSF143212">
    <property type="entry name" value="Rv2632c-like"/>
    <property type="match status" value="1"/>
</dbReference>
<dbReference type="Gene3D" id="3.30.160.240">
    <property type="entry name" value="Rv1738"/>
    <property type="match status" value="1"/>
</dbReference>
<dbReference type="InterPro" id="IPR015057">
    <property type="entry name" value="Rv2632c-like"/>
</dbReference>
<dbReference type="SUPFAM" id="SSF50118">
    <property type="entry name" value="Cell growth inhibitor/plasmid maintenance toxic component"/>
    <property type="match status" value="1"/>
</dbReference>
<name>J7LCX8_NOCAA</name>
<dbReference type="Pfam" id="PF08962">
    <property type="entry name" value="Rv2632c-like"/>
    <property type="match status" value="1"/>
</dbReference>
<sequence>MGEPMRAKVGDHLVVESPNADTHRRTAVVTEVRGPEGAPPYQVRWTDGGVEHRDLIYPGPDAHIEHIPHARGAESMQTMKRWNVDVVVAEESEGDAARTWAEVGLMADDGTALRGHGMARKHPVDLDVPEIGEELAVSRALSDLSRQLRQVAAEDINDNTGTPWRPI</sequence>
<dbReference type="Pfam" id="PF08940">
    <property type="entry name" value="DUF1918"/>
    <property type="match status" value="1"/>
</dbReference>
<accession>J7LCX8</accession>
<reference evidence="2 3" key="1">
    <citation type="journal article" date="2012" name="J. Bacteriol.">
        <title>Whole-Genome Sequence of Nocardiopsis alba Strain ATCC BAA-2165, Associated with Honeybees.</title>
        <authorList>
            <person name="Qiao J."/>
            <person name="Chen L."/>
            <person name="Li Y."/>
            <person name="Wang J."/>
            <person name="Zhang W."/>
            <person name="Chen S."/>
        </authorList>
    </citation>
    <scope>NUCLEOTIDE SEQUENCE [LARGE SCALE GENOMIC DNA]</scope>
    <source>
        <strain evidence="3">ATCC BAA-2165 / BE74</strain>
    </source>
</reference>
<proteinExistence type="predicted"/>
<dbReference type="InterPro" id="IPR015035">
    <property type="entry name" value="DUF1918"/>
</dbReference>
<dbReference type="AlphaFoldDB" id="J7LCX8"/>
<dbReference type="EMBL" id="CP003788">
    <property type="protein sequence ID" value="AFR08367.1"/>
    <property type="molecule type" value="Genomic_DNA"/>
</dbReference>
<evidence type="ECO:0000313" key="2">
    <source>
        <dbReference type="EMBL" id="AFR08367.1"/>
    </source>
</evidence>
<protein>
    <recommendedName>
        <fullName evidence="1">DUF1918 domain-containing protein</fullName>
    </recommendedName>
</protein>
<reference evidence="3" key="2">
    <citation type="submission" date="2012-08" db="EMBL/GenBank/DDBJ databases">
        <title>Whole-genome sequence of Nocardiopsis alba strain ATCC BAA-2165 associated with honeybees.</title>
        <authorList>
            <person name="Qiao J."/>
            <person name="Chen L."/>
            <person name="Li Y."/>
            <person name="Wang J."/>
            <person name="Zhang W."/>
            <person name="Chen S."/>
        </authorList>
    </citation>
    <scope>NUCLEOTIDE SEQUENCE [LARGE SCALE GENOMIC DNA]</scope>
    <source>
        <strain evidence="3">ATCC BAA-2165 / BE74</strain>
    </source>
</reference>
<dbReference type="InterPro" id="IPR038070">
    <property type="entry name" value="Rv2632c-like_sf"/>
</dbReference>
<organism evidence="2 3">
    <name type="scientific">Nocardiopsis alba (strain ATCC BAA-2165 / BE74)</name>
    <dbReference type="NCBI Taxonomy" id="1205910"/>
    <lineage>
        <taxon>Bacteria</taxon>
        <taxon>Bacillati</taxon>
        <taxon>Actinomycetota</taxon>
        <taxon>Actinomycetes</taxon>
        <taxon>Streptosporangiales</taxon>
        <taxon>Nocardiopsidaceae</taxon>
        <taxon>Nocardiopsis</taxon>
    </lineage>
</organism>
<dbReference type="HOGENOM" id="CLU_1651516_0_0_11"/>
<dbReference type="PATRIC" id="fig|1205910.3.peg.4591"/>
<dbReference type="Gene3D" id="2.30.30.440">
    <property type="entry name" value="Domain of unknown function DUF1918"/>
    <property type="match status" value="1"/>
</dbReference>
<dbReference type="Proteomes" id="UP000003779">
    <property type="component" value="Chromosome"/>
</dbReference>
<evidence type="ECO:0000313" key="3">
    <source>
        <dbReference type="Proteomes" id="UP000003779"/>
    </source>
</evidence>
<dbReference type="STRING" id="1205910.B005_4857"/>
<evidence type="ECO:0000259" key="1">
    <source>
        <dbReference type="Pfam" id="PF08940"/>
    </source>
</evidence>
<dbReference type="eggNOG" id="COG0778">
    <property type="taxonomic scope" value="Bacteria"/>
</dbReference>
<dbReference type="KEGG" id="nal:B005_4857"/>
<feature type="domain" description="DUF1918" evidence="1">
    <location>
        <begin position="5"/>
        <end position="64"/>
    </location>
</feature>
<gene>
    <name evidence="2" type="ordered locus">B005_4857</name>
</gene>